<protein>
    <recommendedName>
        <fullName evidence="7">LamG-like jellyroll fold domain-containing protein</fullName>
    </recommendedName>
</protein>
<dbReference type="Pfam" id="PF06386">
    <property type="entry name" value="GvpL_GvpF"/>
    <property type="match status" value="1"/>
</dbReference>
<keyword evidence="1" id="KW-0732">Signal</keyword>
<evidence type="ECO:0000256" key="3">
    <source>
        <dbReference type="ARBA" id="ARBA00023157"/>
    </source>
</evidence>
<comment type="similarity">
    <text evidence="5">Belongs to the gas vesicle GvpF/GvpL family.</text>
</comment>
<feature type="domain" description="LamG-like jellyroll fold" evidence="7">
    <location>
        <begin position="343"/>
        <end position="485"/>
    </location>
</feature>
<dbReference type="InterPro" id="IPR013320">
    <property type="entry name" value="ConA-like_dom_sf"/>
</dbReference>
<dbReference type="Gene3D" id="2.60.120.200">
    <property type="match status" value="2"/>
</dbReference>
<keyword evidence="2" id="KW-0304">Gas vesicle</keyword>
<proteinExistence type="inferred from homology"/>
<dbReference type="PANTHER" id="PTHR36852:SF1">
    <property type="entry name" value="PROTEIN GVPL 2"/>
    <property type="match status" value="1"/>
</dbReference>
<feature type="region of interest" description="Disordered" evidence="6">
    <location>
        <begin position="194"/>
        <end position="315"/>
    </location>
</feature>
<evidence type="ECO:0000256" key="4">
    <source>
        <dbReference type="ARBA" id="ARBA00035108"/>
    </source>
</evidence>
<feature type="compositionally biased region" description="Polar residues" evidence="6">
    <location>
        <begin position="239"/>
        <end position="250"/>
    </location>
</feature>
<dbReference type="Proteomes" id="UP000031549">
    <property type="component" value="Unassembled WGS sequence"/>
</dbReference>
<evidence type="ECO:0000259" key="7">
    <source>
        <dbReference type="SMART" id="SM00560"/>
    </source>
</evidence>
<evidence type="ECO:0000256" key="5">
    <source>
        <dbReference type="ARBA" id="ARBA00035643"/>
    </source>
</evidence>
<evidence type="ECO:0000256" key="2">
    <source>
        <dbReference type="ARBA" id="ARBA00022987"/>
    </source>
</evidence>
<comment type="caution">
    <text evidence="8">The sequence shown here is derived from an EMBL/GenBank/DDBJ whole genome shotgun (WGS) entry which is preliminary data.</text>
</comment>
<feature type="compositionally biased region" description="Pro residues" evidence="6">
    <location>
        <begin position="273"/>
        <end position="282"/>
    </location>
</feature>
<organism evidence="8 9">
    <name type="scientific">Hassallia byssoidea VB512170</name>
    <dbReference type="NCBI Taxonomy" id="1304833"/>
    <lineage>
        <taxon>Bacteria</taxon>
        <taxon>Bacillati</taxon>
        <taxon>Cyanobacteriota</taxon>
        <taxon>Cyanophyceae</taxon>
        <taxon>Nostocales</taxon>
        <taxon>Tolypothrichaceae</taxon>
        <taxon>Hassallia</taxon>
    </lineage>
</organism>
<dbReference type="InterPro" id="IPR009430">
    <property type="entry name" value="GvpL/GvpF"/>
</dbReference>
<feature type="domain" description="LamG-like jellyroll fold" evidence="7">
    <location>
        <begin position="44"/>
        <end position="186"/>
    </location>
</feature>
<feature type="compositionally biased region" description="Low complexity" evidence="6">
    <location>
        <begin position="199"/>
        <end position="210"/>
    </location>
</feature>
<accession>A0A846HCA4</accession>
<dbReference type="GO" id="GO:0031411">
    <property type="term" value="C:gas vesicle"/>
    <property type="evidence" value="ECO:0007669"/>
    <property type="project" value="UniProtKB-SubCell"/>
</dbReference>
<evidence type="ECO:0000256" key="1">
    <source>
        <dbReference type="ARBA" id="ARBA00022729"/>
    </source>
</evidence>
<dbReference type="Pfam" id="PF13385">
    <property type="entry name" value="Laminin_G_3"/>
    <property type="match status" value="2"/>
</dbReference>
<keyword evidence="3" id="KW-1015">Disulfide bond</keyword>
<dbReference type="EMBL" id="JTCM02000039">
    <property type="protein sequence ID" value="NEU74314.1"/>
    <property type="molecule type" value="Genomic_DNA"/>
</dbReference>
<dbReference type="InterPro" id="IPR006558">
    <property type="entry name" value="LamG-like"/>
</dbReference>
<gene>
    <name evidence="8" type="ORF">PI95_017545</name>
</gene>
<comment type="subcellular location">
    <subcellularLocation>
        <location evidence="4">Gas vesicle</location>
    </subcellularLocation>
</comment>
<dbReference type="PANTHER" id="PTHR36852">
    <property type="entry name" value="PROTEIN GVPL 2"/>
    <property type="match status" value="1"/>
</dbReference>
<sequence length="776" mass="86271">MKQQETVAGQPKDIDLGYPASATPYFNGTSDQIDIPYAADINPTSFTVEMSVQFQGGRGYRAILTSVSGSASLGRRGYVFCVNAAQQWQFWLGSGQIGIPWVILTGSKAKEDIWTHLAGTYDSLSQTMAFYINGRAVGQYTGIQFKPNDRHPLHVGAGATEAGASSCFFHGSITKVRIWAKALSPVEIQTLAIERSPKTAEPTSPTSTPPLEVKQPEVPITSLTPTPLPQVKQPEVPITSLTPTPLSQVKQPEVPITLLTPTPPLEAKQPEVPTTPPTPTPPLEVKQPEVPVKPPVTTPPESFFEESPTKEPEKSLQPVLMFDGQDDYVEIPYSPTLDFAQAQDFAIEVWLKPDPMEESKSKTIFDINVLEKWVGTPFPYAIRYSSKNGRLYASRYDDEKKNPAVSCLEPINDQQFHHVAFVKQSSQLYLYVDGVEVASANDTTIGTTQNNSPLYLSRGAVGGGRHFFKGQMAEFRIWNSARSQVEIQADMSRRLVGNEPGLVGYWPLNEGNGDTVSDKTKNANHGQITGATWKQVEVPIDKKVLPLRLSVELSNFYTYAFLLTPATVLELPKGISDRVLFISHAGVSALVEPEVSLESLQNDDERLIQAVLSHDQVICELFRQTTILPLRFGTSFASKESLLTHLESHAEKYLEKLRQLNGKAEYILKFIPRIDEPVITPESGGRQYFLAKKQRYQTQQDFQIAQTAEWENAVHLITQIYKSAIVVQPQGEEARIYLLVSCQDEPLLAEQFLAWQKACSRWELQLGLALPPYHFI</sequence>
<name>A0A846HCA4_9CYAN</name>
<keyword evidence="9" id="KW-1185">Reference proteome</keyword>
<dbReference type="GO" id="GO:0031412">
    <property type="term" value="P:gas vesicle organization"/>
    <property type="evidence" value="ECO:0007669"/>
    <property type="project" value="InterPro"/>
</dbReference>
<reference evidence="8 9" key="1">
    <citation type="journal article" date="2015" name="Genome Announc.">
        <title>Draft Genome Sequence of Cyanobacterium Hassallia byssoidea Strain VB512170, Isolated from Monuments in India.</title>
        <authorList>
            <person name="Singh D."/>
            <person name="Chandrababunaidu M.M."/>
            <person name="Panda A."/>
            <person name="Sen D."/>
            <person name="Bhattacharyya S."/>
            <person name="Adhikary S.P."/>
            <person name="Tripathy S."/>
        </authorList>
    </citation>
    <scope>NUCLEOTIDE SEQUENCE [LARGE SCALE GENOMIC DNA]</scope>
    <source>
        <strain evidence="8 9">VB512170</strain>
    </source>
</reference>
<dbReference type="RefSeq" id="WP_163518972.1">
    <property type="nucleotide sequence ID" value="NZ_JTCM02000039.1"/>
</dbReference>
<evidence type="ECO:0000313" key="8">
    <source>
        <dbReference type="EMBL" id="NEU74314.1"/>
    </source>
</evidence>
<evidence type="ECO:0000256" key="6">
    <source>
        <dbReference type="SAM" id="MobiDB-lite"/>
    </source>
</evidence>
<dbReference type="SMART" id="SM00560">
    <property type="entry name" value="LamGL"/>
    <property type="match status" value="2"/>
</dbReference>
<dbReference type="AlphaFoldDB" id="A0A846HCA4"/>
<dbReference type="SUPFAM" id="SSF49899">
    <property type="entry name" value="Concanavalin A-like lectins/glucanases"/>
    <property type="match status" value="2"/>
</dbReference>
<evidence type="ECO:0000313" key="9">
    <source>
        <dbReference type="Proteomes" id="UP000031549"/>
    </source>
</evidence>